<evidence type="ECO:0000313" key="4">
    <source>
        <dbReference type="EMBL" id="PMS16062.1"/>
    </source>
</evidence>
<dbReference type="Gene3D" id="3.50.50.60">
    <property type="entry name" value="FAD/NAD(P)-binding domain"/>
    <property type="match status" value="3"/>
</dbReference>
<dbReference type="InterPro" id="IPR017224">
    <property type="entry name" value="Opine_Oxase_asu/HCN_bsu"/>
</dbReference>
<name>A0A2N7VFY6_9BURK</name>
<dbReference type="PANTHER" id="PTHR42949">
    <property type="entry name" value="ANAEROBIC GLYCEROL-3-PHOSPHATE DEHYDROGENASE SUBUNIT B"/>
    <property type="match status" value="1"/>
</dbReference>
<sequence length="526" mass="56094">MLHRDRKRHAFAVDCMRVEWSGWEAGAMTRPPEIVIVGAGPAGVRAAEALVEAGMRPSVIDENARWGGQIYRQQPDGAGFQRDARALYGFEARKAAALHETMTRLLPHVDYRPQTLAWACEMTPRTDDGIIGHLATLRDMREQPLAFTHLIIASGATDRVLPVPGWTLPGVYTLGAAQTALKSQGCAIGRRIVFAGTGPLLYLVAYQYAKAGAHVVAVLDTNGIGTQVQALPKLAAQPAVLAKGLYYVGWLRAHGIPIERGVSLERVHGEGRVTGIVWRSASNAAHAEGTVRTLDCDALGVGFGLRPETQLADVAGCRFRYDPLNHCWLPERDEAGRTSIPGVYVAGDGAGIAGADAAELSGRLAAFALLDDSESEPSTSSIQGAGTSNARVNAATGERRALRRIATFREGIEAAFPAPYANARAWPDAMTVCRCEEINAGTIRRCVRSGAASEINRVKALTRVGMGRCQGRMCAEATLALLADETGLSPEALGRLRAQAPIKPIPLAAALCDVHVAPVPEDARDE</sequence>
<dbReference type="Pfam" id="PF07992">
    <property type="entry name" value="Pyr_redox_2"/>
    <property type="match status" value="1"/>
</dbReference>
<dbReference type="Pfam" id="PF04324">
    <property type="entry name" value="Fer2_BFD"/>
    <property type="match status" value="1"/>
</dbReference>
<dbReference type="Gene3D" id="1.10.10.1100">
    <property type="entry name" value="BFD-like [2Fe-2S]-binding domain"/>
    <property type="match status" value="1"/>
</dbReference>
<dbReference type="InterPro" id="IPR051691">
    <property type="entry name" value="Metab_Enz_Cyan_OpOx_G3PDH"/>
</dbReference>
<dbReference type="PRINTS" id="PR00411">
    <property type="entry name" value="PNDRDTASEI"/>
</dbReference>
<reference evidence="4 5" key="1">
    <citation type="submission" date="2018-01" db="EMBL/GenBank/DDBJ databases">
        <title>Whole genome analyses suggest that Burkholderia sensu lato contains two further novel genera in the rhizoxinica-symbiotica group Mycetohabitans gen. nov., and Trinickia gen. nov.: implications for the evolution of diazotrophy and nodulation in the Burkholderiaceae.</title>
        <authorList>
            <person name="Estrada-de los Santos P."/>
            <person name="Palmer M."/>
            <person name="Chavez-Ramirez B."/>
            <person name="Beukes C."/>
            <person name="Steenkamp E.T."/>
            <person name="Hirsch A.M."/>
            <person name="Manyaka P."/>
            <person name="Maluk M."/>
            <person name="Lafos M."/>
            <person name="Crook M."/>
            <person name="Gross E."/>
            <person name="Simon M.F."/>
            <person name="Bueno dos Reis Junior F."/>
            <person name="Poole P.S."/>
            <person name="Venter S.N."/>
            <person name="James E.K."/>
        </authorList>
    </citation>
    <scope>NUCLEOTIDE SEQUENCE [LARGE SCALE GENOMIC DNA]</scope>
    <source>
        <strain evidence="4 5">GP25-8</strain>
    </source>
</reference>
<dbReference type="InterPro" id="IPR041854">
    <property type="entry name" value="BFD-like_2Fe2S-bd_dom_sf"/>
</dbReference>
<evidence type="ECO:0000259" key="3">
    <source>
        <dbReference type="Pfam" id="PF07992"/>
    </source>
</evidence>
<dbReference type="Proteomes" id="UP000235347">
    <property type="component" value="Unassembled WGS sequence"/>
</dbReference>
<dbReference type="PIRSF" id="PIRSF037495">
    <property type="entry name" value="Opine_OX_OoxA/HcnB"/>
    <property type="match status" value="1"/>
</dbReference>
<evidence type="ECO:0000256" key="1">
    <source>
        <dbReference type="ARBA" id="ARBA00023002"/>
    </source>
</evidence>
<comment type="caution">
    <text evidence="4">The sequence shown here is derived from an EMBL/GenBank/DDBJ whole genome shotgun (WGS) entry which is preliminary data.</text>
</comment>
<keyword evidence="1" id="KW-0560">Oxidoreductase</keyword>
<dbReference type="InterPro" id="IPR036188">
    <property type="entry name" value="FAD/NAD-bd_sf"/>
</dbReference>
<evidence type="ECO:0000313" key="5">
    <source>
        <dbReference type="Proteomes" id="UP000235347"/>
    </source>
</evidence>
<dbReference type="GO" id="GO:0016491">
    <property type="term" value="F:oxidoreductase activity"/>
    <property type="evidence" value="ECO:0007669"/>
    <property type="project" value="UniProtKB-KW"/>
</dbReference>
<dbReference type="PANTHER" id="PTHR42949:SF3">
    <property type="entry name" value="ANAEROBIC GLYCEROL-3-PHOSPHATE DEHYDROGENASE SUBUNIT B"/>
    <property type="match status" value="1"/>
</dbReference>
<gene>
    <name evidence="4" type="ORF">C0Z19_26555</name>
</gene>
<organism evidence="4 5">
    <name type="scientific">Trinickia soli</name>
    <dbReference type="NCBI Taxonomy" id="380675"/>
    <lineage>
        <taxon>Bacteria</taxon>
        <taxon>Pseudomonadati</taxon>
        <taxon>Pseudomonadota</taxon>
        <taxon>Betaproteobacteria</taxon>
        <taxon>Burkholderiales</taxon>
        <taxon>Burkholderiaceae</taxon>
        <taxon>Trinickia</taxon>
    </lineage>
</organism>
<dbReference type="EMBL" id="PNYB01000039">
    <property type="protein sequence ID" value="PMS16062.1"/>
    <property type="molecule type" value="Genomic_DNA"/>
</dbReference>
<feature type="domain" description="FAD/NAD(P)-binding" evidence="3">
    <location>
        <begin position="33"/>
        <end position="359"/>
    </location>
</feature>
<dbReference type="AlphaFoldDB" id="A0A2N7VFY6"/>
<proteinExistence type="predicted"/>
<accession>A0A2N7VFY6</accession>
<dbReference type="InterPro" id="IPR007419">
    <property type="entry name" value="BFD-like_2Fe2S-bd_dom"/>
</dbReference>
<keyword evidence="5" id="KW-1185">Reference proteome</keyword>
<dbReference type="SUPFAM" id="SSF51905">
    <property type="entry name" value="FAD/NAD(P)-binding domain"/>
    <property type="match status" value="1"/>
</dbReference>
<dbReference type="CDD" id="cd19946">
    <property type="entry name" value="GlpA-like_Fer2_BFD-like"/>
    <property type="match status" value="1"/>
</dbReference>
<evidence type="ECO:0000259" key="2">
    <source>
        <dbReference type="Pfam" id="PF04324"/>
    </source>
</evidence>
<protein>
    <submittedName>
        <fullName evidence="4">FAD/NAD(P)-binding oxidoreductase</fullName>
    </submittedName>
</protein>
<dbReference type="PRINTS" id="PR00368">
    <property type="entry name" value="FADPNR"/>
</dbReference>
<feature type="domain" description="BFD-like [2Fe-2S]-binding" evidence="2">
    <location>
        <begin position="432"/>
        <end position="483"/>
    </location>
</feature>
<dbReference type="InterPro" id="IPR023753">
    <property type="entry name" value="FAD/NAD-binding_dom"/>
</dbReference>